<organism evidence="3 4">
    <name type="scientific">Bacillus wiedmannii</name>
    <dbReference type="NCBI Taxonomy" id="1890302"/>
    <lineage>
        <taxon>Bacteria</taxon>
        <taxon>Bacillati</taxon>
        <taxon>Bacillota</taxon>
        <taxon>Bacilli</taxon>
        <taxon>Bacillales</taxon>
        <taxon>Bacillaceae</taxon>
        <taxon>Bacillus</taxon>
        <taxon>Bacillus cereus group</taxon>
    </lineage>
</organism>
<reference evidence="3 4" key="1">
    <citation type="submission" date="2017-09" db="EMBL/GenBank/DDBJ databases">
        <title>Large-scale bioinformatics analysis of Bacillus genomes uncovers conserved roles of natural products in bacterial physiology.</title>
        <authorList>
            <consortium name="Agbiome Team Llc"/>
            <person name="Bleich R.M."/>
            <person name="Grubbs K.J."/>
            <person name="Santa Maria K.C."/>
            <person name="Allen S.E."/>
            <person name="Farag S."/>
            <person name="Shank E.A."/>
            <person name="Bowers A."/>
        </authorList>
    </citation>
    <scope>NUCLEOTIDE SEQUENCE [LARGE SCALE GENOMIC DNA]</scope>
    <source>
        <strain evidence="3 4">AFS098222</strain>
    </source>
</reference>
<evidence type="ECO:0000256" key="1">
    <source>
        <dbReference type="ARBA" id="ARBA00007169"/>
    </source>
</evidence>
<dbReference type="Pfam" id="PF00975">
    <property type="entry name" value="Thioesterase"/>
    <property type="match status" value="1"/>
</dbReference>
<dbReference type="RefSeq" id="WP_097815663.1">
    <property type="nucleotide sequence ID" value="NZ_NVPQ01000057.1"/>
</dbReference>
<gene>
    <name evidence="3" type="ORF">COO17_19000</name>
</gene>
<protein>
    <submittedName>
        <fullName evidence="3">Thioesterase</fullName>
    </submittedName>
</protein>
<dbReference type="GO" id="GO:0008610">
    <property type="term" value="P:lipid biosynthetic process"/>
    <property type="evidence" value="ECO:0007669"/>
    <property type="project" value="TreeGrafter"/>
</dbReference>
<evidence type="ECO:0000313" key="3">
    <source>
        <dbReference type="EMBL" id="PDY39386.1"/>
    </source>
</evidence>
<evidence type="ECO:0000313" key="4">
    <source>
        <dbReference type="Proteomes" id="UP000220111"/>
    </source>
</evidence>
<proteinExistence type="inferred from homology"/>
<comment type="similarity">
    <text evidence="1">Belongs to the thioesterase family.</text>
</comment>
<dbReference type="Proteomes" id="UP000220111">
    <property type="component" value="Unassembled WGS sequence"/>
</dbReference>
<dbReference type="PANTHER" id="PTHR11487:SF0">
    <property type="entry name" value="S-ACYL FATTY ACID SYNTHASE THIOESTERASE, MEDIUM CHAIN"/>
    <property type="match status" value="1"/>
</dbReference>
<dbReference type="PANTHER" id="PTHR11487">
    <property type="entry name" value="THIOESTERASE"/>
    <property type="match status" value="1"/>
</dbReference>
<dbReference type="InterPro" id="IPR001031">
    <property type="entry name" value="Thioesterase"/>
</dbReference>
<dbReference type="SUPFAM" id="SSF53474">
    <property type="entry name" value="alpha/beta-Hydrolases"/>
    <property type="match status" value="1"/>
</dbReference>
<accession>A0A2A7BNT3</accession>
<sequence length="241" mass="27828">MSQIIKEFQSSTNHKKIFCFPFAGGYSVSFRPLNTYLQDFFHILAIEPPGHGTNRMKLNDNFEELINIYIQELTPLLDGVDFSLFGHSMGGLIVYRLAQEMEKKGVFPRAIFISATKPPQHNYTNISNFDDTHLINYLIKLGGIPKELVQSKELLQFFLPIFRADFKALETFKHNDHTLLQSPVHIFNGKLDHMCFQHSSGWNRWANEVHFHNFSGGHMFLNSEVEEVAKKIRLILNNNSL</sequence>
<feature type="domain" description="Thioesterase" evidence="2">
    <location>
        <begin position="16"/>
        <end position="233"/>
    </location>
</feature>
<comment type="caution">
    <text evidence="3">The sequence shown here is derived from an EMBL/GenBank/DDBJ whole genome shotgun (WGS) entry which is preliminary data.</text>
</comment>
<name>A0A2A7BNT3_9BACI</name>
<dbReference type="EMBL" id="NVPQ01000057">
    <property type="protein sequence ID" value="PDY39386.1"/>
    <property type="molecule type" value="Genomic_DNA"/>
</dbReference>
<dbReference type="InterPro" id="IPR029058">
    <property type="entry name" value="AB_hydrolase_fold"/>
</dbReference>
<dbReference type="InterPro" id="IPR012223">
    <property type="entry name" value="TEII"/>
</dbReference>
<dbReference type="Gene3D" id="3.40.50.1820">
    <property type="entry name" value="alpha/beta hydrolase"/>
    <property type="match status" value="1"/>
</dbReference>
<evidence type="ECO:0000259" key="2">
    <source>
        <dbReference type="Pfam" id="PF00975"/>
    </source>
</evidence>
<dbReference type="AlphaFoldDB" id="A0A2A7BNT3"/>